<gene>
    <name evidence="1" type="ORF">FCC1311_015872</name>
</gene>
<sequence length="80" mass="8970">MSCLPFLSGSSQAQAKKSSKARLSSRFSVRKKSSMLSTQFSEYSAADDSSFEYSVVGDDIEEYPFVRKPSFQDVISRRVI</sequence>
<keyword evidence="2" id="KW-1185">Reference proteome</keyword>
<reference evidence="1 2" key="1">
    <citation type="submission" date="2017-12" db="EMBL/GenBank/DDBJ databases">
        <title>Sequencing, de novo assembly and annotation of complete genome of a new Thraustochytrid species, strain FCC1311.</title>
        <authorList>
            <person name="Sedici K."/>
            <person name="Godart F."/>
            <person name="Aiese Cigliano R."/>
            <person name="Sanseverino W."/>
            <person name="Barakat M."/>
            <person name="Ortet P."/>
            <person name="Marechal E."/>
            <person name="Cagnac O."/>
            <person name="Amato A."/>
        </authorList>
    </citation>
    <scope>NUCLEOTIDE SEQUENCE [LARGE SCALE GENOMIC DNA]</scope>
</reference>
<comment type="caution">
    <text evidence="1">The sequence shown here is derived from an EMBL/GenBank/DDBJ whole genome shotgun (WGS) entry which is preliminary data.</text>
</comment>
<evidence type="ECO:0000313" key="2">
    <source>
        <dbReference type="Proteomes" id="UP000241890"/>
    </source>
</evidence>
<evidence type="ECO:0000313" key="1">
    <source>
        <dbReference type="EMBL" id="GBG25369.1"/>
    </source>
</evidence>
<proteinExistence type="predicted"/>
<name>A0A2R5G4W0_9STRA</name>
<accession>A0A2R5G4W0</accession>
<organism evidence="1 2">
    <name type="scientific">Hondaea fermentalgiana</name>
    <dbReference type="NCBI Taxonomy" id="2315210"/>
    <lineage>
        <taxon>Eukaryota</taxon>
        <taxon>Sar</taxon>
        <taxon>Stramenopiles</taxon>
        <taxon>Bigyra</taxon>
        <taxon>Labyrinthulomycetes</taxon>
        <taxon>Thraustochytrida</taxon>
        <taxon>Thraustochytriidae</taxon>
        <taxon>Hondaea</taxon>
    </lineage>
</organism>
<protein>
    <submittedName>
        <fullName evidence="1">Uncharacterized protein</fullName>
    </submittedName>
</protein>
<dbReference type="Proteomes" id="UP000241890">
    <property type="component" value="Unassembled WGS sequence"/>
</dbReference>
<dbReference type="AlphaFoldDB" id="A0A2R5G4W0"/>
<dbReference type="EMBL" id="BEYU01000012">
    <property type="protein sequence ID" value="GBG25369.1"/>
    <property type="molecule type" value="Genomic_DNA"/>
</dbReference>
<dbReference type="InParanoid" id="A0A2R5G4W0"/>